<dbReference type="InterPro" id="IPR012337">
    <property type="entry name" value="RNaseH-like_sf"/>
</dbReference>
<sequence length="745" mass="84233">MLNVQDLKYIADKCEVQYFQVENVIQMFNDGMTIPFISRYRKEKTGNLDEYKVNIIKDNFFYVSELQERKATIIKTITQQEKLTSELNQQIQDTYSKTELEDIYLPYKPKRRTKATIAREKGLEPLAQAIVDAMISVPLETLARPYVNEEKGVPSIEAALEEAGYIIIESYSEHAPLRKVLREELAERGILSVSVTKDFAGKRSKFEQYYEFQEAVKTIPSHRFLAIKRGDAEKVLKSRIELDKDKLQRKLRPLVFDDEHPRSEYLIALFNLALNGRLLPSLELEVQKELKTRADEDAIKVFATNLENLLLAPPAGNLRVLAVDPGLRTGCKLVVLDETGKLLDMATIFPNKPAQDVAGATKTVRELLAKHSYVAVAIGNGTASRETRTFFKAIMPEHVIVSVVNEAGASVYSASEVGRLEFPDHDATVRGSISIGRRFQDPLSELVKIDPKAIGVGQYQHDVHQGLLRDKLDSVVTSVVNRVGVELNNASQQILKYVSGINDTVAKNIVNYRNEHGMFQRREDLLSVKMFGQKAFQQSAGFLRLRAGDNPLDSTGIHPESYAIVENMNRELKCSFNELIGNKTLISRIKPEQFVTENFGIPTIQDIIKELENPGRDPRKDFEVFEFEESIQTIEDLKEGMTVKGVVTNVTRFGAFVDIGVHQDGLVHISNLSHQFVTNPEEVIAVGEKVTCQILNIDLELKRIQLSIKALLPPPKRFKHSKKKPKKDVSTADMLKNLKKKWETK</sequence>
<dbReference type="InterPro" id="IPR010994">
    <property type="entry name" value="RuvA_2-like"/>
</dbReference>
<name>A0ABV6YRN5_UNCC1</name>
<dbReference type="SUPFAM" id="SSF158832">
    <property type="entry name" value="Tex N-terminal region-like"/>
    <property type="match status" value="1"/>
</dbReference>
<dbReference type="PROSITE" id="PS50126">
    <property type="entry name" value="S1"/>
    <property type="match status" value="1"/>
</dbReference>
<dbReference type="InterPro" id="IPR003029">
    <property type="entry name" value="S1_domain"/>
</dbReference>
<dbReference type="InterPro" id="IPR032639">
    <property type="entry name" value="Tex_YqgF"/>
</dbReference>
<dbReference type="PANTHER" id="PTHR10724:SF10">
    <property type="entry name" value="S1 RNA-BINDING DOMAIN-CONTAINING PROTEIN 1"/>
    <property type="match status" value="1"/>
</dbReference>
<reference evidence="3 4" key="1">
    <citation type="submission" date="2024-09" db="EMBL/GenBank/DDBJ databases">
        <title>Laminarin stimulates single cell rates of sulfate reduction while oxygen inhibits transcriptomic activity in coastal marine sediment.</title>
        <authorList>
            <person name="Lindsay M."/>
            <person name="Orcutt B."/>
            <person name="Emerson D."/>
            <person name="Stepanauskas R."/>
            <person name="D'Angelo T."/>
        </authorList>
    </citation>
    <scope>NUCLEOTIDE SEQUENCE [LARGE SCALE GENOMIC DNA]</scope>
    <source>
        <strain evidence="3">SAG AM-311-K15</strain>
    </source>
</reference>
<dbReference type="InterPro" id="IPR023323">
    <property type="entry name" value="Tex-like_dom_sf"/>
</dbReference>
<evidence type="ECO:0000313" key="3">
    <source>
        <dbReference type="EMBL" id="MFC1848857.1"/>
    </source>
</evidence>
<dbReference type="Pfam" id="PF16921">
    <property type="entry name" value="Tex_YqgF"/>
    <property type="match status" value="1"/>
</dbReference>
<dbReference type="Pfam" id="PF22706">
    <property type="entry name" value="Tex_central_region"/>
    <property type="match status" value="1"/>
</dbReference>
<feature type="region of interest" description="Disordered" evidence="1">
    <location>
        <begin position="717"/>
        <end position="745"/>
    </location>
</feature>
<dbReference type="SMART" id="SM00732">
    <property type="entry name" value="YqgFc"/>
    <property type="match status" value="1"/>
</dbReference>
<gene>
    <name evidence="3" type="ORF">ACFL27_01500</name>
</gene>
<dbReference type="InterPro" id="IPR055179">
    <property type="entry name" value="Tex-like_central_region"/>
</dbReference>
<accession>A0ABV6YRN5</accession>
<comment type="caution">
    <text evidence="3">The sequence shown here is derived from an EMBL/GenBank/DDBJ whole genome shotgun (WGS) entry which is preliminary data.</text>
</comment>
<dbReference type="SMART" id="SM00316">
    <property type="entry name" value="S1"/>
    <property type="match status" value="1"/>
</dbReference>
<proteinExistence type="predicted"/>
<dbReference type="Gene3D" id="3.30.420.140">
    <property type="entry name" value="YqgF/RNase H-like domain"/>
    <property type="match status" value="1"/>
</dbReference>
<dbReference type="SUPFAM" id="SSF47781">
    <property type="entry name" value="RuvA domain 2-like"/>
    <property type="match status" value="2"/>
</dbReference>
<dbReference type="InterPro" id="IPR050437">
    <property type="entry name" value="Ribos_protein_bS1-like"/>
</dbReference>
<dbReference type="SUPFAM" id="SSF50249">
    <property type="entry name" value="Nucleic acid-binding proteins"/>
    <property type="match status" value="1"/>
</dbReference>
<dbReference type="Gene3D" id="2.40.50.140">
    <property type="entry name" value="Nucleic acid-binding proteins"/>
    <property type="match status" value="1"/>
</dbReference>
<dbReference type="Proteomes" id="UP001594351">
    <property type="component" value="Unassembled WGS sequence"/>
</dbReference>
<evidence type="ECO:0000259" key="2">
    <source>
        <dbReference type="PROSITE" id="PS50126"/>
    </source>
</evidence>
<evidence type="ECO:0000313" key="4">
    <source>
        <dbReference type="Proteomes" id="UP001594351"/>
    </source>
</evidence>
<dbReference type="Pfam" id="PF17674">
    <property type="entry name" value="HHH_9"/>
    <property type="match status" value="1"/>
</dbReference>
<feature type="compositionally biased region" description="Basic residues" evidence="1">
    <location>
        <begin position="717"/>
        <end position="726"/>
    </location>
</feature>
<dbReference type="PANTHER" id="PTHR10724">
    <property type="entry name" value="30S RIBOSOMAL PROTEIN S1"/>
    <property type="match status" value="1"/>
</dbReference>
<dbReference type="Gene3D" id="1.10.3500.10">
    <property type="entry name" value="Tex N-terminal region-like"/>
    <property type="match status" value="1"/>
</dbReference>
<dbReference type="InterPro" id="IPR044146">
    <property type="entry name" value="S1_Tex"/>
</dbReference>
<dbReference type="Pfam" id="PF00575">
    <property type="entry name" value="S1"/>
    <property type="match status" value="1"/>
</dbReference>
<dbReference type="Pfam" id="PF09371">
    <property type="entry name" value="Tex_N"/>
    <property type="match status" value="1"/>
</dbReference>
<evidence type="ECO:0000256" key="1">
    <source>
        <dbReference type="SAM" id="MobiDB-lite"/>
    </source>
</evidence>
<keyword evidence="4" id="KW-1185">Reference proteome</keyword>
<dbReference type="InterPro" id="IPR018974">
    <property type="entry name" value="Tex-like_N"/>
</dbReference>
<dbReference type="Gene3D" id="1.10.10.650">
    <property type="entry name" value="RuvA domain 2-like"/>
    <property type="match status" value="1"/>
</dbReference>
<dbReference type="InterPro" id="IPR023319">
    <property type="entry name" value="Tex-like_HTH_dom_sf"/>
</dbReference>
<feature type="domain" description="S1 motif" evidence="2">
    <location>
        <begin position="640"/>
        <end position="709"/>
    </location>
</feature>
<dbReference type="InterPro" id="IPR037027">
    <property type="entry name" value="YqgF/RNaseH-like_dom_sf"/>
</dbReference>
<dbReference type="SUPFAM" id="SSF53098">
    <property type="entry name" value="Ribonuclease H-like"/>
    <property type="match status" value="1"/>
</dbReference>
<dbReference type="CDD" id="cd05685">
    <property type="entry name" value="S1_Tex"/>
    <property type="match status" value="1"/>
</dbReference>
<dbReference type="Pfam" id="PF12836">
    <property type="entry name" value="HHH_3"/>
    <property type="match status" value="1"/>
</dbReference>
<protein>
    <submittedName>
        <fullName evidence="3">Tex family protein</fullName>
    </submittedName>
</protein>
<dbReference type="EMBL" id="JBHPBY010000009">
    <property type="protein sequence ID" value="MFC1848857.1"/>
    <property type="molecule type" value="Genomic_DNA"/>
</dbReference>
<dbReference type="Gene3D" id="1.10.150.310">
    <property type="entry name" value="Tex RuvX-like domain-like"/>
    <property type="match status" value="1"/>
</dbReference>
<dbReference type="InterPro" id="IPR012340">
    <property type="entry name" value="NA-bd_OB-fold"/>
</dbReference>
<organism evidence="3 4">
    <name type="scientific">candidate division CSSED10-310 bacterium</name>
    <dbReference type="NCBI Taxonomy" id="2855610"/>
    <lineage>
        <taxon>Bacteria</taxon>
        <taxon>Bacteria division CSSED10-310</taxon>
    </lineage>
</organism>
<dbReference type="InterPro" id="IPR041692">
    <property type="entry name" value="HHH_9"/>
</dbReference>
<dbReference type="InterPro" id="IPR006641">
    <property type="entry name" value="YqgF/RNaseH-like_dom"/>
</dbReference>